<evidence type="ECO:0000259" key="3">
    <source>
        <dbReference type="PROSITE" id="PS50158"/>
    </source>
</evidence>
<feature type="domain" description="CCHC-type" evidence="3">
    <location>
        <begin position="67"/>
        <end position="81"/>
    </location>
</feature>
<evidence type="ECO:0000256" key="1">
    <source>
        <dbReference type="PROSITE-ProRule" id="PRU00047"/>
    </source>
</evidence>
<dbReference type="Gene3D" id="4.10.60.10">
    <property type="entry name" value="Zinc finger, CCHC-type"/>
    <property type="match status" value="1"/>
</dbReference>
<dbReference type="EMBL" id="RHFK02000007">
    <property type="protein sequence ID" value="TWW73992.1"/>
    <property type="molecule type" value="Genomic_DNA"/>
</dbReference>
<accession>A0A5C6P2I8</accession>
<name>A0A5C6P2I8_9TELE</name>
<evidence type="ECO:0000313" key="5">
    <source>
        <dbReference type="Proteomes" id="UP000324091"/>
    </source>
</evidence>
<dbReference type="InterPro" id="IPR036875">
    <property type="entry name" value="Znf_CCHC_sf"/>
</dbReference>
<keyword evidence="1" id="KW-0863">Zinc-finger</keyword>
<dbReference type="SUPFAM" id="SSF57756">
    <property type="entry name" value="Retrovirus zinc finger-like domains"/>
    <property type="match status" value="1"/>
</dbReference>
<dbReference type="AlphaFoldDB" id="A0A5C6P2I8"/>
<reference evidence="4 5" key="1">
    <citation type="submission" date="2019-04" db="EMBL/GenBank/DDBJ databases">
        <title>Chromosome genome assembly for Takifugu flavidus.</title>
        <authorList>
            <person name="Xiao S."/>
        </authorList>
    </citation>
    <scope>NUCLEOTIDE SEQUENCE [LARGE SCALE GENOMIC DNA]</scope>
    <source>
        <strain evidence="4">HTHZ2018</strain>
        <tissue evidence="4">Muscle</tissue>
    </source>
</reference>
<dbReference type="GO" id="GO:0003676">
    <property type="term" value="F:nucleic acid binding"/>
    <property type="evidence" value="ECO:0007669"/>
    <property type="project" value="InterPro"/>
</dbReference>
<keyword evidence="1" id="KW-0862">Zinc</keyword>
<evidence type="ECO:0000256" key="2">
    <source>
        <dbReference type="SAM" id="MobiDB-lite"/>
    </source>
</evidence>
<gene>
    <name evidence="4" type="ORF">D4764_15G0013880</name>
</gene>
<dbReference type="GO" id="GO:0008270">
    <property type="term" value="F:zinc ion binding"/>
    <property type="evidence" value="ECO:0007669"/>
    <property type="project" value="UniProtKB-KW"/>
</dbReference>
<keyword evidence="1" id="KW-0479">Metal-binding</keyword>
<feature type="region of interest" description="Disordered" evidence="2">
    <location>
        <begin position="235"/>
        <end position="256"/>
    </location>
</feature>
<keyword evidence="5" id="KW-1185">Reference proteome</keyword>
<sequence length="271" mass="30268">MILKGLPDVFKPFSIHVAQSDEKLTFAEFKTKLQSYESTEKFRTASTDEDSVMRARGKSGGDVRLPCYSCGQKGHKAIECPAAGQRSVQRQWCSFCKSSTHKEVGQVDGDPVSRPQKRGLMVDTGATSHIVTDITKFKDFDENFKPQKHILELADGVRTSGVALKRGAAKDIFSVKAATARGATVIFKEGQNELIHKDGGLCRGDRSGSNYNTAYVCRSEYREYMDGRLNEASKEDHMSGVVKQDRDKEREFEGGSERRWYHHPSIIKGYG</sequence>
<dbReference type="SMART" id="SM00343">
    <property type="entry name" value="ZnF_C2HC"/>
    <property type="match status" value="1"/>
</dbReference>
<proteinExistence type="predicted"/>
<protein>
    <recommendedName>
        <fullName evidence="3">CCHC-type domain-containing protein</fullName>
    </recommendedName>
</protein>
<organism evidence="4 5">
    <name type="scientific">Takifugu flavidus</name>
    <name type="common">sansaifugu</name>
    <dbReference type="NCBI Taxonomy" id="433684"/>
    <lineage>
        <taxon>Eukaryota</taxon>
        <taxon>Metazoa</taxon>
        <taxon>Chordata</taxon>
        <taxon>Craniata</taxon>
        <taxon>Vertebrata</taxon>
        <taxon>Euteleostomi</taxon>
        <taxon>Actinopterygii</taxon>
        <taxon>Neopterygii</taxon>
        <taxon>Teleostei</taxon>
        <taxon>Neoteleostei</taxon>
        <taxon>Acanthomorphata</taxon>
        <taxon>Eupercaria</taxon>
        <taxon>Tetraodontiformes</taxon>
        <taxon>Tetradontoidea</taxon>
        <taxon>Tetraodontidae</taxon>
        <taxon>Takifugu</taxon>
    </lineage>
</organism>
<evidence type="ECO:0000313" key="4">
    <source>
        <dbReference type="EMBL" id="TWW73992.1"/>
    </source>
</evidence>
<dbReference type="Pfam" id="PF00098">
    <property type="entry name" value="zf-CCHC"/>
    <property type="match status" value="1"/>
</dbReference>
<dbReference type="Proteomes" id="UP000324091">
    <property type="component" value="Chromosome 15"/>
</dbReference>
<dbReference type="InterPro" id="IPR001878">
    <property type="entry name" value="Znf_CCHC"/>
</dbReference>
<comment type="caution">
    <text evidence="4">The sequence shown here is derived from an EMBL/GenBank/DDBJ whole genome shotgun (WGS) entry which is preliminary data.</text>
</comment>
<dbReference type="PROSITE" id="PS50158">
    <property type="entry name" value="ZF_CCHC"/>
    <property type="match status" value="1"/>
</dbReference>